<comment type="caution">
    <text evidence="2">The sequence shown here is derived from an EMBL/GenBank/DDBJ whole genome shotgun (WGS) entry which is preliminary data.</text>
</comment>
<sequence length="737" mass="83105">MLFTSDVFPQDSRTKDRSSIPWGVAIQPLNPYVPVYEPSITQLDIPRCQKCFGYLNMYCLWDSKGWQCPLCLYKNKLDKSLLDNRYATSISRSRCEECLYSTYSMDIPVSRMPHQPLYKDSAREVLVLIVDCTGYASFLEYIKSVLKELIENYSERVDLLLFTSSDRLGLYNIKHSMAKVLYTRLSSSYLDLNDSASPSASAIPLSSIMSYEEIASNLAVHRQHAINAISQLRQLRGEFCFAETMNLVTDYLQHMYKNGRIIGGRVICAVCCNSSNPAINPANDTAFPPTNEQDANNRIRSINEEYDRIAARLQAANLSMTVVNNTTDGAHFDAPPNRINPVFLQQLCSKTNGSFICLDLEDEESKARCKQACLSFLGGEVGYDCSFRIRSSGGVMISAIASQGVSEIMPTNGIQGLQFSSNSSSIIHVPCINACSVIPFDFQYASPSGSTITADDFPLIQLVWEYTTMKTTAEHDFVPVRRMVVSTVEYKVSSAVMDIYQQANPAVIIYILLQKVELDSCHHSKTFRDLASRGLEASRFLLQEWLLSFLTHYLAAVKKHKQITDTTFRTVPKLRILAKYIYTCFNSSFLSLSKVASFAMLLESISTISRLPPILLSRFLYPQLSTYSADCALHIPRLNLSLRSLLAVEDTLFLFLTYNRVIVYSTGESCEGKLKDTVRELQEESKNAYPLQVLYWNESTNGDQFNQLMIDDSVNPKNSFPVFESAIMEKALQQLKR</sequence>
<evidence type="ECO:0000313" key="2">
    <source>
        <dbReference type="EMBL" id="OAO15832.1"/>
    </source>
</evidence>
<dbReference type="Pfam" id="PF04810">
    <property type="entry name" value="zf-Sec23_Sec24"/>
    <property type="match status" value="1"/>
</dbReference>
<proteinExistence type="predicted"/>
<dbReference type="PANTHER" id="PTHR13803:SF17">
    <property type="entry name" value="PROTEIN TRANSPORT PROTEIN SEC24"/>
    <property type="match status" value="1"/>
</dbReference>
<dbReference type="InterPro" id="IPR036174">
    <property type="entry name" value="Znf_Sec23_Sec24_sf"/>
</dbReference>
<accession>A0A196SI30</accession>
<dbReference type="Gene3D" id="2.30.30.380">
    <property type="entry name" value="Zn-finger domain of Sec23/24"/>
    <property type="match status" value="1"/>
</dbReference>
<name>A0A196SI30_BLAHN</name>
<dbReference type="PANTHER" id="PTHR13803">
    <property type="entry name" value="SEC24-RELATED PROTEIN"/>
    <property type="match status" value="1"/>
</dbReference>
<dbReference type="SUPFAM" id="SSF53300">
    <property type="entry name" value="vWA-like"/>
    <property type="match status" value="1"/>
</dbReference>
<dbReference type="GO" id="GO:0090110">
    <property type="term" value="P:COPII-coated vesicle cargo loading"/>
    <property type="evidence" value="ECO:0007669"/>
    <property type="project" value="TreeGrafter"/>
</dbReference>
<dbReference type="OrthoDB" id="49016at2759"/>
<dbReference type="GO" id="GO:0000149">
    <property type="term" value="F:SNARE binding"/>
    <property type="evidence" value="ECO:0007669"/>
    <property type="project" value="TreeGrafter"/>
</dbReference>
<dbReference type="GO" id="GO:0070971">
    <property type="term" value="C:endoplasmic reticulum exit site"/>
    <property type="evidence" value="ECO:0007669"/>
    <property type="project" value="TreeGrafter"/>
</dbReference>
<dbReference type="GO" id="GO:0006886">
    <property type="term" value="P:intracellular protein transport"/>
    <property type="evidence" value="ECO:0007669"/>
    <property type="project" value="InterPro"/>
</dbReference>
<evidence type="ECO:0000313" key="3">
    <source>
        <dbReference type="Proteomes" id="UP000078348"/>
    </source>
</evidence>
<dbReference type="GO" id="GO:0008270">
    <property type="term" value="F:zinc ion binding"/>
    <property type="evidence" value="ECO:0007669"/>
    <property type="project" value="InterPro"/>
</dbReference>
<dbReference type="GO" id="GO:0030127">
    <property type="term" value="C:COPII vesicle coat"/>
    <property type="evidence" value="ECO:0007669"/>
    <property type="project" value="InterPro"/>
</dbReference>
<organism evidence="2 3">
    <name type="scientific">Blastocystis sp. subtype 1 (strain ATCC 50177 / NandII)</name>
    <dbReference type="NCBI Taxonomy" id="478820"/>
    <lineage>
        <taxon>Eukaryota</taxon>
        <taxon>Sar</taxon>
        <taxon>Stramenopiles</taxon>
        <taxon>Bigyra</taxon>
        <taxon>Opalozoa</taxon>
        <taxon>Opalinata</taxon>
        <taxon>Blastocystidae</taxon>
        <taxon>Blastocystis</taxon>
    </lineage>
</organism>
<dbReference type="InterPro" id="IPR050550">
    <property type="entry name" value="SEC23_SEC24_subfamily"/>
</dbReference>
<feature type="domain" description="Zinc finger Sec23/Sec24-type" evidence="1">
    <location>
        <begin position="45"/>
        <end position="78"/>
    </location>
</feature>
<dbReference type="Proteomes" id="UP000078348">
    <property type="component" value="Unassembled WGS sequence"/>
</dbReference>
<protein>
    <submittedName>
        <fullName evidence="2">COP-II coat subunit</fullName>
    </submittedName>
</protein>
<dbReference type="InterPro" id="IPR036465">
    <property type="entry name" value="vWFA_dom_sf"/>
</dbReference>
<dbReference type="SUPFAM" id="SSF82919">
    <property type="entry name" value="Zn-finger domain of Sec23/24"/>
    <property type="match status" value="1"/>
</dbReference>
<gene>
    <name evidence="2" type="ORF">AV274_2454</name>
</gene>
<dbReference type="STRING" id="478820.A0A196SI30"/>
<keyword evidence="3" id="KW-1185">Reference proteome</keyword>
<dbReference type="InterPro" id="IPR006895">
    <property type="entry name" value="Znf_Sec23_Sec24"/>
</dbReference>
<dbReference type="SUPFAM" id="SSF81995">
    <property type="entry name" value="beta-sandwich domain of Sec23/24"/>
    <property type="match status" value="1"/>
</dbReference>
<reference evidence="2 3" key="1">
    <citation type="submission" date="2016-05" db="EMBL/GenBank/DDBJ databases">
        <title>Nuclear genome of Blastocystis sp. subtype 1 NandII.</title>
        <authorList>
            <person name="Gentekaki E."/>
            <person name="Curtis B."/>
            <person name="Stairs C."/>
            <person name="Eme L."/>
            <person name="Herman E."/>
            <person name="Klimes V."/>
            <person name="Arias M.C."/>
            <person name="Elias M."/>
            <person name="Hilliou F."/>
            <person name="Klute M."/>
            <person name="Malik S.-B."/>
            <person name="Pightling A."/>
            <person name="Rachubinski R."/>
            <person name="Salas D."/>
            <person name="Schlacht A."/>
            <person name="Suga H."/>
            <person name="Archibald J."/>
            <person name="Ball S.G."/>
            <person name="Clark G."/>
            <person name="Dacks J."/>
            <person name="Van Der Giezen M."/>
            <person name="Tsaousis A."/>
            <person name="Roger A."/>
        </authorList>
    </citation>
    <scope>NUCLEOTIDE SEQUENCE [LARGE SCALE GENOMIC DNA]</scope>
    <source>
        <strain evidence="3">ATCC 50177 / NandII</strain>
    </source>
</reference>
<dbReference type="Gene3D" id="1.20.120.730">
    <property type="entry name" value="Sec23/Sec24 helical domain"/>
    <property type="match status" value="1"/>
</dbReference>
<dbReference type="Gene3D" id="3.40.50.410">
    <property type="entry name" value="von Willebrand factor, type A domain"/>
    <property type="match status" value="1"/>
</dbReference>
<dbReference type="EMBL" id="LXWW01000115">
    <property type="protein sequence ID" value="OAO15832.1"/>
    <property type="molecule type" value="Genomic_DNA"/>
</dbReference>
<evidence type="ECO:0000259" key="1">
    <source>
        <dbReference type="Pfam" id="PF04810"/>
    </source>
</evidence>
<dbReference type="AlphaFoldDB" id="A0A196SI30"/>
<dbReference type="Gene3D" id="2.60.40.1670">
    <property type="entry name" value="beta-sandwich domain of Sec23/24"/>
    <property type="match status" value="1"/>
</dbReference>